<protein>
    <submittedName>
        <fullName evidence="8">TolC family protein</fullName>
    </submittedName>
</protein>
<dbReference type="EMBL" id="VTWS01000013">
    <property type="protein sequence ID" value="KAA9341126.1"/>
    <property type="molecule type" value="Genomic_DNA"/>
</dbReference>
<keyword evidence="5" id="KW-0998">Cell outer membrane</keyword>
<gene>
    <name evidence="8" type="ORF">F0P93_30275</name>
</gene>
<dbReference type="PANTHER" id="PTHR30026">
    <property type="entry name" value="OUTER MEMBRANE PROTEIN TOLC"/>
    <property type="match status" value="1"/>
</dbReference>
<dbReference type="GO" id="GO:0015288">
    <property type="term" value="F:porin activity"/>
    <property type="evidence" value="ECO:0007669"/>
    <property type="project" value="TreeGrafter"/>
</dbReference>
<feature type="signal peptide" evidence="7">
    <location>
        <begin position="1"/>
        <end position="24"/>
    </location>
</feature>
<keyword evidence="4" id="KW-0472">Membrane</keyword>
<dbReference type="SUPFAM" id="SSF56954">
    <property type="entry name" value="Outer membrane efflux proteins (OEP)"/>
    <property type="match status" value="1"/>
</dbReference>
<keyword evidence="6" id="KW-0175">Coiled coil</keyword>
<comment type="subcellular location">
    <subcellularLocation>
        <location evidence="1">Cell outer membrane</location>
    </subcellularLocation>
</comment>
<dbReference type="GO" id="GO:0009279">
    <property type="term" value="C:cell outer membrane"/>
    <property type="evidence" value="ECO:0007669"/>
    <property type="project" value="UniProtKB-SubCell"/>
</dbReference>
<evidence type="ECO:0000313" key="9">
    <source>
        <dbReference type="Proteomes" id="UP000326344"/>
    </source>
</evidence>
<feature type="coiled-coil region" evidence="6">
    <location>
        <begin position="340"/>
        <end position="385"/>
    </location>
</feature>
<dbReference type="GO" id="GO:0015562">
    <property type="term" value="F:efflux transmembrane transporter activity"/>
    <property type="evidence" value="ECO:0007669"/>
    <property type="project" value="InterPro"/>
</dbReference>
<keyword evidence="2" id="KW-1134">Transmembrane beta strand</keyword>
<name>A0A5N1J3L9_9BACT</name>
<dbReference type="InterPro" id="IPR051906">
    <property type="entry name" value="TolC-like"/>
</dbReference>
<evidence type="ECO:0000313" key="8">
    <source>
        <dbReference type="EMBL" id="KAA9341126.1"/>
    </source>
</evidence>
<dbReference type="Gene3D" id="1.20.1600.10">
    <property type="entry name" value="Outer membrane efflux proteins (OEP)"/>
    <property type="match status" value="1"/>
</dbReference>
<keyword evidence="3" id="KW-0812">Transmembrane</keyword>
<feature type="chain" id="PRO_5025015213" evidence="7">
    <location>
        <begin position="25"/>
        <end position="445"/>
    </location>
</feature>
<accession>A0A5N1J3L9</accession>
<evidence type="ECO:0000256" key="4">
    <source>
        <dbReference type="ARBA" id="ARBA00023136"/>
    </source>
</evidence>
<evidence type="ECO:0000256" key="1">
    <source>
        <dbReference type="ARBA" id="ARBA00004442"/>
    </source>
</evidence>
<evidence type="ECO:0000256" key="7">
    <source>
        <dbReference type="SAM" id="SignalP"/>
    </source>
</evidence>
<reference evidence="8 9" key="1">
    <citation type="submission" date="2019-09" db="EMBL/GenBank/DDBJ databases">
        <title>Genome Sequence of Larkinella sp MA1.</title>
        <authorList>
            <person name="Srinivasan S."/>
        </authorList>
    </citation>
    <scope>NUCLEOTIDE SEQUENCE [LARGE SCALE GENOMIC DNA]</scope>
    <source>
        <strain evidence="8 9">MA1</strain>
    </source>
</reference>
<sequence length="445" mass="50994">MLRIKSPYILGFTYLLCLTGFAQTAPGNPVAEPATLSSPAHRNPNERGPVLRLDSILAAIDAGNPQLQTYGNRAASLRATAEGARSWMAPMVGAGTFMMAYPRSYIMEERDKGSVMISGEQAVPNQAKQRAQVAYQRSRASVEEAGRAVSFNQLRAQAKQLYYEWLVGKQKQAVLIENQQILQTMKKLADIRYPYSKGSLGNIYKAQARLYELDNMLLMVKAEIDQKRIGLNTLMNRPKTEFFTIDTTLIIPKDLSLSEVTLIDTALIAGNRSDIRRMDQTIRSMYFGIEAQKAERKPEFRIRFDHMSPLDKVMPNQFTAMGMVTIPIAPWSSRMYKAEVKGMKYEIQAMQKERESMLNETQGMVAAMQTELRNMNQQLDNYRERVIPTFQKNYQTLMIAYEQNKEQLPVVIDGWETLNMSQMDYLNRLQDYYRMIVAYERELEK</sequence>
<dbReference type="GO" id="GO:1990281">
    <property type="term" value="C:efflux pump complex"/>
    <property type="evidence" value="ECO:0007669"/>
    <property type="project" value="TreeGrafter"/>
</dbReference>
<dbReference type="Proteomes" id="UP000326344">
    <property type="component" value="Unassembled WGS sequence"/>
</dbReference>
<dbReference type="AlphaFoldDB" id="A0A5N1J3L9"/>
<organism evidence="8 9">
    <name type="scientific">Larkinella humicola</name>
    <dbReference type="NCBI Taxonomy" id="2607654"/>
    <lineage>
        <taxon>Bacteria</taxon>
        <taxon>Pseudomonadati</taxon>
        <taxon>Bacteroidota</taxon>
        <taxon>Cytophagia</taxon>
        <taxon>Cytophagales</taxon>
        <taxon>Spirosomataceae</taxon>
        <taxon>Larkinella</taxon>
    </lineage>
</organism>
<evidence type="ECO:0000256" key="2">
    <source>
        <dbReference type="ARBA" id="ARBA00022452"/>
    </source>
</evidence>
<evidence type="ECO:0000256" key="3">
    <source>
        <dbReference type="ARBA" id="ARBA00022692"/>
    </source>
</evidence>
<keyword evidence="9" id="KW-1185">Reference proteome</keyword>
<proteinExistence type="predicted"/>
<keyword evidence="7" id="KW-0732">Signal</keyword>
<dbReference type="PANTHER" id="PTHR30026:SF20">
    <property type="entry name" value="OUTER MEMBRANE PROTEIN TOLC"/>
    <property type="match status" value="1"/>
</dbReference>
<dbReference type="RefSeq" id="WP_150881534.1">
    <property type="nucleotide sequence ID" value="NZ_VTWS01000013.1"/>
</dbReference>
<evidence type="ECO:0000256" key="5">
    <source>
        <dbReference type="ARBA" id="ARBA00023237"/>
    </source>
</evidence>
<comment type="caution">
    <text evidence="8">The sequence shown here is derived from an EMBL/GenBank/DDBJ whole genome shotgun (WGS) entry which is preliminary data.</text>
</comment>
<evidence type="ECO:0000256" key="6">
    <source>
        <dbReference type="SAM" id="Coils"/>
    </source>
</evidence>